<dbReference type="OrthoDB" id="6159439at2759"/>
<dbReference type="GeneID" id="116299576"/>
<feature type="region of interest" description="Disordered" evidence="6">
    <location>
        <begin position="1"/>
        <end position="43"/>
    </location>
</feature>
<evidence type="ECO:0000256" key="5">
    <source>
        <dbReference type="RuleBase" id="RU000682"/>
    </source>
</evidence>
<dbReference type="PROSITE" id="PS00027">
    <property type="entry name" value="HOMEOBOX_1"/>
    <property type="match status" value="1"/>
</dbReference>
<comment type="subcellular location">
    <subcellularLocation>
        <location evidence="4 5">Nucleus</location>
    </subcellularLocation>
</comment>
<dbReference type="InterPro" id="IPR009057">
    <property type="entry name" value="Homeodomain-like_sf"/>
</dbReference>
<keyword evidence="2 4" id="KW-0371">Homeobox</keyword>
<feature type="DNA-binding region" description="Homeobox" evidence="4">
    <location>
        <begin position="110"/>
        <end position="169"/>
    </location>
</feature>
<reference evidence="9" key="1">
    <citation type="submission" date="2025-08" db="UniProtKB">
        <authorList>
            <consortium name="RefSeq"/>
        </authorList>
    </citation>
    <scope>IDENTIFICATION</scope>
    <source>
        <tissue evidence="9">Tentacle</tissue>
    </source>
</reference>
<dbReference type="Gene3D" id="1.10.10.60">
    <property type="entry name" value="Homeodomain-like"/>
    <property type="match status" value="1"/>
</dbReference>
<keyword evidence="3 4" id="KW-0539">Nucleus</keyword>
<sequence>MHTSSFDIESILRKDKKKEEGKDRKSTLTCESPALNISSNSSNRRPLLLPRAEPIQWSAFLYNLPYSGLSSCNHCGDESSQIYPSPWLQYGHHFMQSGCSQHYLNATGRHRRPRTAFSSHQLLALERQFQLHKYLTRPQRYELATSLMLTETQVKIWFQNRRMKWKRFHKSSTLKKDQRTCREELLSDEKTSPRQ</sequence>
<dbReference type="Pfam" id="PF00046">
    <property type="entry name" value="Homeodomain"/>
    <property type="match status" value="1"/>
</dbReference>
<proteinExistence type="predicted"/>
<dbReference type="InParanoid" id="A0A6P8IE95"/>
<dbReference type="PANTHER" id="PTHR24335">
    <property type="entry name" value="MOTOR NEURON AND PANCREAS HOMEOBOX PROTEIN"/>
    <property type="match status" value="1"/>
</dbReference>
<evidence type="ECO:0000256" key="4">
    <source>
        <dbReference type="PROSITE-ProRule" id="PRU00108"/>
    </source>
</evidence>
<dbReference type="GO" id="GO:0005634">
    <property type="term" value="C:nucleus"/>
    <property type="evidence" value="ECO:0007669"/>
    <property type="project" value="UniProtKB-SubCell"/>
</dbReference>
<dbReference type="GO" id="GO:0048812">
    <property type="term" value="P:neuron projection morphogenesis"/>
    <property type="evidence" value="ECO:0007669"/>
    <property type="project" value="TreeGrafter"/>
</dbReference>
<evidence type="ECO:0000256" key="3">
    <source>
        <dbReference type="ARBA" id="ARBA00023242"/>
    </source>
</evidence>
<dbReference type="PROSITE" id="PS50071">
    <property type="entry name" value="HOMEOBOX_2"/>
    <property type="match status" value="1"/>
</dbReference>
<dbReference type="KEGG" id="aten:116299576"/>
<keyword evidence="8" id="KW-1185">Reference proteome</keyword>
<dbReference type="GO" id="GO:1990837">
    <property type="term" value="F:sequence-specific double-stranded DNA binding"/>
    <property type="evidence" value="ECO:0007669"/>
    <property type="project" value="TreeGrafter"/>
</dbReference>
<evidence type="ECO:0000256" key="2">
    <source>
        <dbReference type="ARBA" id="ARBA00023155"/>
    </source>
</evidence>
<keyword evidence="1 4" id="KW-0238">DNA-binding</keyword>
<dbReference type="InterPro" id="IPR001356">
    <property type="entry name" value="HD"/>
</dbReference>
<dbReference type="InterPro" id="IPR042768">
    <property type="entry name" value="MNX1/Ceh-12"/>
</dbReference>
<dbReference type="CDD" id="cd00086">
    <property type="entry name" value="homeodomain"/>
    <property type="match status" value="1"/>
</dbReference>
<evidence type="ECO:0000256" key="1">
    <source>
        <dbReference type="ARBA" id="ARBA00023125"/>
    </source>
</evidence>
<evidence type="ECO:0000313" key="8">
    <source>
        <dbReference type="Proteomes" id="UP000515163"/>
    </source>
</evidence>
<gene>
    <name evidence="9" type="primary">LOC116299576</name>
</gene>
<dbReference type="AlphaFoldDB" id="A0A6P8IE95"/>
<organism evidence="8 9">
    <name type="scientific">Actinia tenebrosa</name>
    <name type="common">Australian red waratah sea anemone</name>
    <dbReference type="NCBI Taxonomy" id="6105"/>
    <lineage>
        <taxon>Eukaryota</taxon>
        <taxon>Metazoa</taxon>
        <taxon>Cnidaria</taxon>
        <taxon>Anthozoa</taxon>
        <taxon>Hexacorallia</taxon>
        <taxon>Actiniaria</taxon>
        <taxon>Actiniidae</taxon>
        <taxon>Actinia</taxon>
    </lineage>
</organism>
<dbReference type="PRINTS" id="PR00024">
    <property type="entry name" value="HOMEOBOX"/>
</dbReference>
<evidence type="ECO:0000259" key="7">
    <source>
        <dbReference type="PROSITE" id="PS50071"/>
    </source>
</evidence>
<feature type="compositionally biased region" description="Basic and acidic residues" evidence="6">
    <location>
        <begin position="10"/>
        <end position="26"/>
    </location>
</feature>
<feature type="domain" description="Homeobox" evidence="7">
    <location>
        <begin position="108"/>
        <end position="168"/>
    </location>
</feature>
<protein>
    <submittedName>
        <fullName evidence="9">Homeobox protein Hox-B4-like</fullName>
    </submittedName>
</protein>
<dbReference type="SMART" id="SM00389">
    <property type="entry name" value="HOX"/>
    <property type="match status" value="1"/>
</dbReference>
<dbReference type="PANTHER" id="PTHR24335:SF4">
    <property type="entry name" value="EXTRA-EXTRA"/>
    <property type="match status" value="1"/>
</dbReference>
<dbReference type="SUPFAM" id="SSF46689">
    <property type="entry name" value="Homeodomain-like"/>
    <property type="match status" value="1"/>
</dbReference>
<accession>A0A6P8IE95</accession>
<dbReference type="RefSeq" id="XP_031564110.1">
    <property type="nucleotide sequence ID" value="XM_031708250.1"/>
</dbReference>
<name>A0A6P8IE95_ACTTE</name>
<dbReference type="Proteomes" id="UP000515163">
    <property type="component" value="Unplaced"/>
</dbReference>
<dbReference type="GO" id="GO:0000981">
    <property type="term" value="F:DNA-binding transcription factor activity, RNA polymerase II-specific"/>
    <property type="evidence" value="ECO:0007669"/>
    <property type="project" value="InterPro"/>
</dbReference>
<dbReference type="InterPro" id="IPR017970">
    <property type="entry name" value="Homeobox_CS"/>
</dbReference>
<evidence type="ECO:0000256" key="6">
    <source>
        <dbReference type="SAM" id="MobiDB-lite"/>
    </source>
</evidence>
<dbReference type="InterPro" id="IPR020479">
    <property type="entry name" value="HD_metazoa"/>
</dbReference>
<evidence type="ECO:0000313" key="9">
    <source>
        <dbReference type="RefSeq" id="XP_031564110.1"/>
    </source>
</evidence>